<dbReference type="SMART" id="SM00408">
    <property type="entry name" value="IGc2"/>
    <property type="match status" value="3"/>
</dbReference>
<dbReference type="GO" id="GO:0007156">
    <property type="term" value="P:homophilic cell adhesion via plasma membrane adhesion molecules"/>
    <property type="evidence" value="ECO:0007669"/>
    <property type="project" value="TreeGrafter"/>
</dbReference>
<feature type="compositionally biased region" description="Basic and acidic residues" evidence="4">
    <location>
        <begin position="496"/>
        <end position="580"/>
    </location>
</feature>
<feature type="domain" description="Ig-like" evidence="5">
    <location>
        <begin position="82"/>
        <end position="170"/>
    </location>
</feature>
<feature type="compositionally biased region" description="Basic and acidic residues" evidence="4">
    <location>
        <begin position="419"/>
        <end position="450"/>
    </location>
</feature>
<dbReference type="InterPro" id="IPR003599">
    <property type="entry name" value="Ig_sub"/>
</dbReference>
<dbReference type="CDD" id="cd00096">
    <property type="entry name" value="Ig"/>
    <property type="match status" value="2"/>
</dbReference>
<dbReference type="InterPro" id="IPR007110">
    <property type="entry name" value="Ig-like_dom"/>
</dbReference>
<organism evidence="6 7">
    <name type="scientific">Paralvinella palmiformis</name>
    <dbReference type="NCBI Taxonomy" id="53620"/>
    <lineage>
        <taxon>Eukaryota</taxon>
        <taxon>Metazoa</taxon>
        <taxon>Spiralia</taxon>
        <taxon>Lophotrochozoa</taxon>
        <taxon>Annelida</taxon>
        <taxon>Polychaeta</taxon>
        <taxon>Sedentaria</taxon>
        <taxon>Canalipalpata</taxon>
        <taxon>Terebellida</taxon>
        <taxon>Terebelliformia</taxon>
        <taxon>Alvinellidae</taxon>
        <taxon>Paralvinella</taxon>
    </lineage>
</organism>
<dbReference type="Proteomes" id="UP001208570">
    <property type="component" value="Unassembled WGS sequence"/>
</dbReference>
<feature type="compositionally biased region" description="Basic and acidic residues" evidence="4">
    <location>
        <begin position="640"/>
        <end position="675"/>
    </location>
</feature>
<dbReference type="GO" id="GO:0005737">
    <property type="term" value="C:cytoplasm"/>
    <property type="evidence" value="ECO:0007669"/>
    <property type="project" value="UniProtKB-SubCell"/>
</dbReference>
<dbReference type="GO" id="GO:0070593">
    <property type="term" value="P:dendrite self-avoidance"/>
    <property type="evidence" value="ECO:0007669"/>
    <property type="project" value="TreeGrafter"/>
</dbReference>
<dbReference type="Gene3D" id="1.20.5.1000">
    <property type="entry name" value="arf6 gtpase in complex with a specific effector, jip4"/>
    <property type="match status" value="1"/>
</dbReference>
<feature type="region of interest" description="Disordered" evidence="4">
    <location>
        <begin position="740"/>
        <end position="760"/>
    </location>
</feature>
<dbReference type="PROSITE" id="PS50835">
    <property type="entry name" value="IG_LIKE"/>
    <property type="match status" value="3"/>
</dbReference>
<protein>
    <recommendedName>
        <fullName evidence="5">Ig-like domain-containing protein</fullName>
    </recommendedName>
</protein>
<name>A0AAD9JPQ4_9ANNE</name>
<evidence type="ECO:0000256" key="1">
    <source>
        <dbReference type="ARBA" id="ARBA00004496"/>
    </source>
</evidence>
<dbReference type="GO" id="GO:0030424">
    <property type="term" value="C:axon"/>
    <property type="evidence" value="ECO:0007669"/>
    <property type="project" value="TreeGrafter"/>
</dbReference>
<dbReference type="EMBL" id="JAODUP010000202">
    <property type="protein sequence ID" value="KAK2156944.1"/>
    <property type="molecule type" value="Genomic_DNA"/>
</dbReference>
<comment type="caution">
    <text evidence="6">The sequence shown here is derived from an EMBL/GenBank/DDBJ whole genome shotgun (WGS) entry which is preliminary data.</text>
</comment>
<dbReference type="FunFam" id="2.60.40.10:FF:000107">
    <property type="entry name" value="Myosin, light chain kinase a"/>
    <property type="match status" value="1"/>
</dbReference>
<evidence type="ECO:0000259" key="5">
    <source>
        <dbReference type="PROSITE" id="PS50835"/>
    </source>
</evidence>
<dbReference type="AlphaFoldDB" id="A0AAD9JPQ4"/>
<feature type="domain" description="Ig-like" evidence="5">
    <location>
        <begin position="768"/>
        <end position="880"/>
    </location>
</feature>
<proteinExistence type="predicted"/>
<dbReference type="PANTHER" id="PTHR10075">
    <property type="entry name" value="BASIGIN RELATED"/>
    <property type="match status" value="1"/>
</dbReference>
<dbReference type="FunFam" id="2.60.40.10:FF:000425">
    <property type="entry name" value="Myosin light chain kinase"/>
    <property type="match status" value="1"/>
</dbReference>
<feature type="domain" description="Ig-like" evidence="5">
    <location>
        <begin position="189"/>
        <end position="277"/>
    </location>
</feature>
<dbReference type="GO" id="GO:0098632">
    <property type="term" value="F:cell-cell adhesion mediator activity"/>
    <property type="evidence" value="ECO:0007669"/>
    <property type="project" value="TreeGrafter"/>
</dbReference>
<feature type="compositionally biased region" description="Basic and acidic residues" evidence="4">
    <location>
        <begin position="587"/>
        <end position="630"/>
    </location>
</feature>
<dbReference type="GO" id="GO:0060298">
    <property type="term" value="P:positive regulation of sarcomere organization"/>
    <property type="evidence" value="ECO:0007669"/>
    <property type="project" value="UniProtKB-ARBA"/>
</dbReference>
<dbReference type="GO" id="GO:0005886">
    <property type="term" value="C:plasma membrane"/>
    <property type="evidence" value="ECO:0007669"/>
    <property type="project" value="TreeGrafter"/>
</dbReference>
<dbReference type="Pfam" id="PF07679">
    <property type="entry name" value="I-set"/>
    <property type="match status" value="3"/>
</dbReference>
<dbReference type="Gene3D" id="2.60.40.10">
    <property type="entry name" value="Immunoglobulins"/>
    <property type="match status" value="3"/>
</dbReference>
<dbReference type="PANTHER" id="PTHR10075:SF14">
    <property type="entry name" value="CELL ADHESION MOLECULE DSCAM2-RELATED"/>
    <property type="match status" value="1"/>
</dbReference>
<evidence type="ECO:0000313" key="6">
    <source>
        <dbReference type="EMBL" id="KAK2156944.1"/>
    </source>
</evidence>
<feature type="region of interest" description="Disordered" evidence="4">
    <location>
        <begin position="281"/>
        <end position="675"/>
    </location>
</feature>
<keyword evidence="2" id="KW-0963">Cytoplasm</keyword>
<dbReference type="InterPro" id="IPR036179">
    <property type="entry name" value="Ig-like_dom_sf"/>
</dbReference>
<evidence type="ECO:0000313" key="7">
    <source>
        <dbReference type="Proteomes" id="UP001208570"/>
    </source>
</evidence>
<evidence type="ECO:0000256" key="3">
    <source>
        <dbReference type="ARBA" id="ARBA00023319"/>
    </source>
</evidence>
<dbReference type="GO" id="GO:0045989">
    <property type="term" value="P:positive regulation of striated muscle contraction"/>
    <property type="evidence" value="ECO:0007669"/>
    <property type="project" value="UniProtKB-ARBA"/>
</dbReference>
<feature type="compositionally biased region" description="Basic and acidic residues" evidence="4">
    <location>
        <begin position="320"/>
        <end position="339"/>
    </location>
</feature>
<dbReference type="InterPro" id="IPR003598">
    <property type="entry name" value="Ig_sub2"/>
</dbReference>
<dbReference type="InterPro" id="IPR013783">
    <property type="entry name" value="Ig-like_fold"/>
</dbReference>
<evidence type="ECO:0000256" key="4">
    <source>
        <dbReference type="SAM" id="MobiDB-lite"/>
    </source>
</evidence>
<reference evidence="6" key="1">
    <citation type="journal article" date="2023" name="Mol. Biol. Evol.">
        <title>Third-Generation Sequencing Reveals the Adaptive Role of the Epigenome in Three Deep-Sea Polychaetes.</title>
        <authorList>
            <person name="Perez M."/>
            <person name="Aroh O."/>
            <person name="Sun Y."/>
            <person name="Lan Y."/>
            <person name="Juniper S.K."/>
            <person name="Young C.R."/>
            <person name="Angers B."/>
            <person name="Qian P.Y."/>
        </authorList>
    </citation>
    <scope>NUCLEOTIDE SEQUENCE</scope>
    <source>
        <strain evidence="6">P08H-3</strain>
    </source>
</reference>
<feature type="region of interest" description="Disordered" evidence="4">
    <location>
        <begin position="18"/>
        <end position="84"/>
    </location>
</feature>
<comment type="subcellular location">
    <subcellularLocation>
        <location evidence="1">Cytoplasm</location>
    </subcellularLocation>
</comment>
<dbReference type="SUPFAM" id="SSF48726">
    <property type="entry name" value="Immunoglobulin"/>
    <property type="match status" value="3"/>
</dbReference>
<feature type="compositionally biased region" description="Low complexity" evidence="4">
    <location>
        <begin position="26"/>
        <end position="38"/>
    </location>
</feature>
<gene>
    <name evidence="6" type="ORF">LSH36_202g12016</name>
</gene>
<sequence>MLSANSATCPASTRVHDAIWNRSRDSSSSPASSALPVSGTSGQATESITDWTLSHSTPHNDPPRPAYYGTMSRTHKPRESKPSFIIPPRRQFIDEGGRAKFKTSFDGEPEPTVTWMKDKAVLKNGGKYKMYNKDSFYFLELLSVDPDDNGNYRCVITNRLGTAEVSAELEVFCKPKPRTLSSFSSRVEPSFDKELTDATTTEGSTLKLECLLKGHPKPFVQWYFNGKILRRSHGAREAFDDARATLTIKNVCQKHAGRYECQASNILGEVKTTCAITVRAPSSTSPSVEMKGASLDQKEAKEQPSEMLMNNESGSTEDGDSLHEGKRTVLESTRKKETVEAAGVKEGTSQKESSVQKGVRGEEEQRAGNAEQGPLNREVRAAKKDKAPPTGEIEPKEKRRREASVEKKSWDTVVGEIIGGKEEHQMEKTKGKDSAAIIREELSEKDEKLTRGSQRPAIEENQLTEPQDTVIGENVQLAKKDQPPEERQRVTPGKEQLTEERVQLTEEKEQLTEEKEPVTEEKEQLTKEKEPLTEEKEQLTEEKEQLTKEKEQLTKENEQLTKENEQLTKEKEQLTKEKEQLSVGKECLTKESEHQIEEKDQSSKEKDQMTEVKYPSAEETKTFRDVKDQPTEESVQSSSEETKLLTKEKLTEEEKQIEEKLKLSEETELSRVDNETLTMKKEQLITSGEPSVPETEILASNEKPFAAKNESVTDKKEYNEPSPVKLPYDAIDNELVMAASESSRHEEEEPFSSKSTTYAATDSARNLPETVITHGVLEDTVISVNKPLQNKTVKVGDAAILECQIWGLSAVAMATGSQSEPSVSWTKDDHELVPSDSLKMEVSGDRAWIEMKNTRKGDGGEYMCVVRRGTVKVWTSCVLTVDAGGGECLSEWLFPPIGKTESALAD</sequence>
<dbReference type="SMART" id="SM00409">
    <property type="entry name" value="IG"/>
    <property type="match status" value="3"/>
</dbReference>
<keyword evidence="3" id="KW-0393">Immunoglobulin domain</keyword>
<feature type="compositionally biased region" description="Basic and acidic residues" evidence="4">
    <location>
        <begin position="377"/>
        <end position="410"/>
    </location>
</feature>
<evidence type="ECO:0000256" key="2">
    <source>
        <dbReference type="ARBA" id="ARBA00022490"/>
    </source>
</evidence>
<feature type="compositionally biased region" description="Basic and acidic residues" evidence="4">
    <location>
        <begin position="478"/>
        <end position="489"/>
    </location>
</feature>
<dbReference type="InterPro" id="IPR013098">
    <property type="entry name" value="Ig_I-set"/>
</dbReference>
<accession>A0AAD9JPQ4</accession>
<dbReference type="GO" id="GO:0007411">
    <property type="term" value="P:axon guidance"/>
    <property type="evidence" value="ECO:0007669"/>
    <property type="project" value="TreeGrafter"/>
</dbReference>
<feature type="compositionally biased region" description="Polar residues" evidence="4">
    <location>
        <begin position="39"/>
        <end position="59"/>
    </location>
</feature>
<keyword evidence="7" id="KW-1185">Reference proteome</keyword>